<dbReference type="GO" id="GO:0005576">
    <property type="term" value="C:extracellular region"/>
    <property type="evidence" value="ECO:0007669"/>
    <property type="project" value="UniProtKB-ARBA"/>
</dbReference>
<dbReference type="InterPro" id="IPR013106">
    <property type="entry name" value="Ig_V-set"/>
</dbReference>
<keyword evidence="1" id="KW-0391">Immunity</keyword>
<dbReference type="SUPFAM" id="SSF48726">
    <property type="entry name" value="Immunoglobulin"/>
    <property type="match status" value="1"/>
</dbReference>
<feature type="signal peptide" evidence="4">
    <location>
        <begin position="1"/>
        <end position="19"/>
    </location>
</feature>
<organism evidence="6 7">
    <name type="scientific">Fukomys damarensis</name>
    <name type="common">Damaraland mole rat</name>
    <name type="synonym">Cryptomys damarensis</name>
    <dbReference type="NCBI Taxonomy" id="885580"/>
    <lineage>
        <taxon>Eukaryota</taxon>
        <taxon>Metazoa</taxon>
        <taxon>Chordata</taxon>
        <taxon>Craniata</taxon>
        <taxon>Vertebrata</taxon>
        <taxon>Euteleostomi</taxon>
        <taxon>Mammalia</taxon>
        <taxon>Eutheria</taxon>
        <taxon>Euarchontoglires</taxon>
        <taxon>Glires</taxon>
        <taxon>Rodentia</taxon>
        <taxon>Hystricomorpha</taxon>
        <taxon>Bathyergidae</taxon>
        <taxon>Fukomys</taxon>
    </lineage>
</organism>
<dbReference type="InterPro" id="IPR036179">
    <property type="entry name" value="Ig-like_dom_sf"/>
</dbReference>
<dbReference type="Gene3D" id="2.60.40.10">
    <property type="entry name" value="Immunoglobulins"/>
    <property type="match status" value="1"/>
</dbReference>
<dbReference type="Pfam" id="PF07686">
    <property type="entry name" value="V-set"/>
    <property type="match status" value="1"/>
</dbReference>
<accession>A0A091DUZ2</accession>
<evidence type="ECO:0000256" key="1">
    <source>
        <dbReference type="ARBA" id="ARBA00022859"/>
    </source>
</evidence>
<keyword evidence="4" id="KW-0732">Signal</keyword>
<feature type="domain" description="Ig-like" evidence="5">
    <location>
        <begin position="14"/>
        <end position="122"/>
    </location>
</feature>
<proteinExistence type="predicted"/>
<evidence type="ECO:0000256" key="4">
    <source>
        <dbReference type="SAM" id="SignalP"/>
    </source>
</evidence>
<gene>
    <name evidence="6" type="ORF">H920_04302</name>
</gene>
<keyword evidence="3" id="KW-1280">Immunoglobulin</keyword>
<evidence type="ECO:0000313" key="7">
    <source>
        <dbReference type="Proteomes" id="UP000028990"/>
    </source>
</evidence>
<sequence length="156" mass="16955">MRLLGLLLCLVTGPHGVLSQVQLQQSVPGLVKPTETLSLPCMVSGFPVTTSGYEWNWIRQPPGKILESMGDIYFSDSIGYSPSLKSGISISRDTGKNQLFLQLNSATVEDTAVYYCARDNSNLILGSPDPNFPVGVLTTSRGRSAHTDVRNQLLNK</sequence>
<dbReference type="SMART" id="SM00406">
    <property type="entry name" value="IGv"/>
    <property type="match status" value="1"/>
</dbReference>
<evidence type="ECO:0000259" key="5">
    <source>
        <dbReference type="PROSITE" id="PS50835"/>
    </source>
</evidence>
<dbReference type="PANTHER" id="PTHR23266">
    <property type="entry name" value="IMMUNOGLOBULIN HEAVY CHAIN"/>
    <property type="match status" value="1"/>
</dbReference>
<keyword evidence="7" id="KW-1185">Reference proteome</keyword>
<dbReference type="SMART" id="SM00409">
    <property type="entry name" value="IG"/>
    <property type="match status" value="1"/>
</dbReference>
<dbReference type="InterPro" id="IPR007110">
    <property type="entry name" value="Ig-like_dom"/>
</dbReference>
<dbReference type="Proteomes" id="UP000028990">
    <property type="component" value="Unassembled WGS sequence"/>
</dbReference>
<dbReference type="AlphaFoldDB" id="A0A091DUZ2"/>
<feature type="chain" id="PRO_5001871955" evidence="4">
    <location>
        <begin position="20"/>
        <end position="156"/>
    </location>
</feature>
<name>A0A091DUZ2_FUKDA</name>
<dbReference type="GO" id="GO:0019814">
    <property type="term" value="C:immunoglobulin complex"/>
    <property type="evidence" value="ECO:0007669"/>
    <property type="project" value="UniProtKB-KW"/>
</dbReference>
<reference evidence="6 7" key="1">
    <citation type="submission" date="2013-11" db="EMBL/GenBank/DDBJ databases">
        <title>The Damaraland mole rat (Fukomys damarensis) genome and evolution of African mole rats.</title>
        <authorList>
            <person name="Gladyshev V.N."/>
            <person name="Fang X."/>
        </authorList>
    </citation>
    <scope>NUCLEOTIDE SEQUENCE [LARGE SCALE GENOMIC DNA]</scope>
    <source>
        <tissue evidence="6">Liver</tissue>
    </source>
</reference>
<protein>
    <submittedName>
        <fullName evidence="6">Ig heavy chain V region 1B43</fullName>
    </submittedName>
</protein>
<evidence type="ECO:0000256" key="3">
    <source>
        <dbReference type="ARBA" id="ARBA00043265"/>
    </source>
</evidence>
<dbReference type="EMBL" id="KN121999">
    <property type="protein sequence ID" value="KFO34288.1"/>
    <property type="molecule type" value="Genomic_DNA"/>
</dbReference>
<evidence type="ECO:0000313" key="6">
    <source>
        <dbReference type="EMBL" id="KFO34288.1"/>
    </source>
</evidence>
<keyword evidence="2" id="KW-1064">Adaptive immunity</keyword>
<evidence type="ECO:0000256" key="2">
    <source>
        <dbReference type="ARBA" id="ARBA00023130"/>
    </source>
</evidence>
<dbReference type="InterPro" id="IPR003599">
    <property type="entry name" value="Ig_sub"/>
</dbReference>
<dbReference type="GO" id="GO:0002250">
    <property type="term" value="P:adaptive immune response"/>
    <property type="evidence" value="ECO:0007669"/>
    <property type="project" value="UniProtKB-KW"/>
</dbReference>
<dbReference type="PROSITE" id="PS50835">
    <property type="entry name" value="IG_LIKE"/>
    <property type="match status" value="1"/>
</dbReference>
<dbReference type="InterPro" id="IPR050199">
    <property type="entry name" value="IgHV"/>
</dbReference>
<dbReference type="InterPro" id="IPR013783">
    <property type="entry name" value="Ig-like_fold"/>
</dbReference>